<dbReference type="InterPro" id="IPR002547">
    <property type="entry name" value="tRNA-bd_dom"/>
</dbReference>
<dbReference type="InterPro" id="IPR012340">
    <property type="entry name" value="NA-bd_OB-fold"/>
</dbReference>
<dbReference type="Gene3D" id="2.40.50.140">
    <property type="entry name" value="Nucleic acid-binding proteins"/>
    <property type="match status" value="1"/>
</dbReference>
<keyword evidence="1 3" id="KW-0820">tRNA-binding</keyword>
<dbReference type="RefSeq" id="WP_057889535.1">
    <property type="nucleotide sequence ID" value="NZ_AZFE01000030.1"/>
</dbReference>
<dbReference type="Pfam" id="PF14794">
    <property type="entry name" value="DUF4479"/>
    <property type="match status" value="1"/>
</dbReference>
<protein>
    <submittedName>
        <fullName evidence="5">tRNA-binding domain protein</fullName>
    </submittedName>
</protein>
<feature type="domain" description="TRNA-binding" evidence="4">
    <location>
        <begin position="91"/>
        <end position="203"/>
    </location>
</feature>
<evidence type="ECO:0000313" key="6">
    <source>
        <dbReference type="Proteomes" id="UP000051697"/>
    </source>
</evidence>
<dbReference type="SUPFAM" id="SSF50249">
    <property type="entry name" value="Nucleic acid-binding proteins"/>
    <property type="match status" value="1"/>
</dbReference>
<evidence type="ECO:0000259" key="4">
    <source>
        <dbReference type="PROSITE" id="PS50886"/>
    </source>
</evidence>
<dbReference type="Pfam" id="PF01588">
    <property type="entry name" value="tRNA_bind"/>
    <property type="match status" value="1"/>
</dbReference>
<organism evidence="5 6">
    <name type="scientific">Paucilactobacillus oligofermentans DSM 15707 = LMG 22743</name>
    <dbReference type="NCBI Taxonomy" id="1423778"/>
    <lineage>
        <taxon>Bacteria</taxon>
        <taxon>Bacillati</taxon>
        <taxon>Bacillota</taxon>
        <taxon>Bacilli</taxon>
        <taxon>Lactobacillales</taxon>
        <taxon>Lactobacillaceae</taxon>
        <taxon>Paucilactobacillus</taxon>
    </lineage>
</organism>
<dbReference type="NCBIfam" id="NF045760">
    <property type="entry name" value="YtpR"/>
    <property type="match status" value="1"/>
</dbReference>
<dbReference type="AlphaFoldDB" id="A0A0R1RGV4"/>
<dbReference type="InterPro" id="IPR033714">
    <property type="entry name" value="tRNA_bind_bactPheRS"/>
</dbReference>
<gene>
    <name evidence="5" type="ORF">FC70_GL000559</name>
</gene>
<sequence length="212" mass="23005">MLIASYNPKVLGDILVVVVDQDGEDQVTEIKGDVAIIKDAANQRLLGLNFLNVSKILGELDANGQVFLTAEQVIILNQFLKDNNIEESLAFDDTPKFVVGHVDSLEEHPNSDHLQITKTRVDNDEIVQIVSGSPNMVSDIRVVVAKVGAMMPSGLIIFPGELRGVSSNGMICSGRELGINNAPQKPGALILPNDFQEVGQPFDFKLGNLLFK</sequence>
<dbReference type="EMBL" id="AZFE01000030">
    <property type="protein sequence ID" value="KRL55974.1"/>
    <property type="molecule type" value="Genomic_DNA"/>
</dbReference>
<dbReference type="InterPro" id="IPR027855">
    <property type="entry name" value="DUF4479"/>
</dbReference>
<evidence type="ECO:0000256" key="1">
    <source>
        <dbReference type="ARBA" id="ARBA00022555"/>
    </source>
</evidence>
<name>A0A0R1RGV4_9LACO</name>
<comment type="caution">
    <text evidence="5">The sequence shown here is derived from an EMBL/GenBank/DDBJ whole genome shotgun (WGS) entry which is preliminary data.</text>
</comment>
<dbReference type="CDD" id="cd02796">
    <property type="entry name" value="tRNA_bind_bactPheRS"/>
    <property type="match status" value="1"/>
</dbReference>
<keyword evidence="6" id="KW-1185">Reference proteome</keyword>
<dbReference type="GO" id="GO:0000049">
    <property type="term" value="F:tRNA binding"/>
    <property type="evidence" value="ECO:0007669"/>
    <property type="project" value="UniProtKB-UniRule"/>
</dbReference>
<dbReference type="Gene3D" id="3.30.1940.10">
    <property type="entry name" value="YtpR-like"/>
    <property type="match status" value="1"/>
</dbReference>
<keyword evidence="2 3" id="KW-0694">RNA-binding</keyword>
<dbReference type="PATRIC" id="fig|1423778.4.peg.586"/>
<dbReference type="KEGG" id="lol:LACOL_0736"/>
<dbReference type="Proteomes" id="UP000051697">
    <property type="component" value="Unassembled WGS sequence"/>
</dbReference>
<evidence type="ECO:0000313" key="5">
    <source>
        <dbReference type="EMBL" id="KRL55974.1"/>
    </source>
</evidence>
<evidence type="ECO:0000256" key="2">
    <source>
        <dbReference type="ARBA" id="ARBA00022884"/>
    </source>
</evidence>
<dbReference type="STRING" id="1423778.FC70_GL000559"/>
<proteinExistence type="predicted"/>
<dbReference type="OrthoDB" id="9805455at2"/>
<dbReference type="PROSITE" id="PS50886">
    <property type="entry name" value="TRBD"/>
    <property type="match status" value="1"/>
</dbReference>
<reference evidence="5 6" key="1">
    <citation type="journal article" date="2015" name="Genome Announc.">
        <title>Expanding the biotechnology potential of lactobacilli through comparative genomics of 213 strains and associated genera.</title>
        <authorList>
            <person name="Sun Z."/>
            <person name="Harris H.M."/>
            <person name="McCann A."/>
            <person name="Guo C."/>
            <person name="Argimon S."/>
            <person name="Zhang W."/>
            <person name="Yang X."/>
            <person name="Jeffery I.B."/>
            <person name="Cooney J.C."/>
            <person name="Kagawa T.F."/>
            <person name="Liu W."/>
            <person name="Song Y."/>
            <person name="Salvetti E."/>
            <person name="Wrobel A."/>
            <person name="Rasinkangas P."/>
            <person name="Parkhill J."/>
            <person name="Rea M.C."/>
            <person name="O'Sullivan O."/>
            <person name="Ritari J."/>
            <person name="Douillard F.P."/>
            <person name="Paul Ross R."/>
            <person name="Yang R."/>
            <person name="Briner A.E."/>
            <person name="Felis G.E."/>
            <person name="de Vos W.M."/>
            <person name="Barrangou R."/>
            <person name="Klaenhammer T.R."/>
            <person name="Caufield P.W."/>
            <person name="Cui Y."/>
            <person name="Zhang H."/>
            <person name="O'Toole P.W."/>
        </authorList>
    </citation>
    <scope>NUCLEOTIDE SEQUENCE [LARGE SCALE GENOMIC DNA]</scope>
    <source>
        <strain evidence="5 6">DSM 15707</strain>
    </source>
</reference>
<evidence type="ECO:0000256" key="3">
    <source>
        <dbReference type="PROSITE-ProRule" id="PRU00209"/>
    </source>
</evidence>
<dbReference type="InterPro" id="IPR037154">
    <property type="entry name" value="YtpR-like_sf"/>
</dbReference>
<accession>A0A0R1RGV4</accession>